<dbReference type="InterPro" id="IPR050595">
    <property type="entry name" value="Bact_response_regulator"/>
</dbReference>
<evidence type="ECO:0000259" key="2">
    <source>
        <dbReference type="PROSITE" id="PS50110"/>
    </source>
</evidence>
<accession>A0A3B1ALV0</accession>
<organism evidence="3">
    <name type="scientific">hydrothermal vent metagenome</name>
    <dbReference type="NCBI Taxonomy" id="652676"/>
    <lineage>
        <taxon>unclassified sequences</taxon>
        <taxon>metagenomes</taxon>
        <taxon>ecological metagenomes</taxon>
    </lineage>
</organism>
<dbReference type="SMART" id="SM00448">
    <property type="entry name" value="REC"/>
    <property type="match status" value="1"/>
</dbReference>
<name>A0A3B1ALV0_9ZZZZ</name>
<feature type="domain" description="Response regulatory" evidence="2">
    <location>
        <begin position="3"/>
        <end position="118"/>
    </location>
</feature>
<dbReference type="CDD" id="cd17569">
    <property type="entry name" value="REC_HupR-like"/>
    <property type="match status" value="1"/>
</dbReference>
<protein>
    <recommendedName>
        <fullName evidence="2">Response regulatory domain-containing protein</fullName>
    </recommendedName>
</protein>
<dbReference type="PANTHER" id="PTHR44591:SF19">
    <property type="entry name" value="TWO-COMPONENT RESPONSE REGULATOR-RELATED"/>
    <property type="match status" value="1"/>
</dbReference>
<dbReference type="PROSITE" id="PS50110">
    <property type="entry name" value="RESPONSE_REGULATORY"/>
    <property type="match status" value="1"/>
</dbReference>
<dbReference type="AlphaFoldDB" id="A0A3B1ALV0"/>
<evidence type="ECO:0000256" key="1">
    <source>
        <dbReference type="ARBA" id="ARBA00022553"/>
    </source>
</evidence>
<keyword evidence="1" id="KW-0597">Phosphoprotein</keyword>
<dbReference type="EMBL" id="UOFU01000165">
    <property type="protein sequence ID" value="VAW99279.1"/>
    <property type="molecule type" value="Genomic_DNA"/>
</dbReference>
<reference evidence="3" key="1">
    <citation type="submission" date="2018-06" db="EMBL/GenBank/DDBJ databases">
        <authorList>
            <person name="Zhirakovskaya E."/>
        </authorList>
    </citation>
    <scope>NUCLEOTIDE SEQUENCE</scope>
</reference>
<dbReference type="InterPro" id="IPR011006">
    <property type="entry name" value="CheY-like_superfamily"/>
</dbReference>
<gene>
    <name evidence="3" type="ORF">MNBD_GAMMA20-1536</name>
</gene>
<proteinExistence type="predicted"/>
<dbReference type="InterPro" id="IPR001789">
    <property type="entry name" value="Sig_transdc_resp-reg_receiver"/>
</dbReference>
<dbReference type="GO" id="GO:0000160">
    <property type="term" value="P:phosphorelay signal transduction system"/>
    <property type="evidence" value="ECO:0007669"/>
    <property type="project" value="InterPro"/>
</dbReference>
<dbReference type="Pfam" id="PF00072">
    <property type="entry name" value="Response_reg"/>
    <property type="match status" value="1"/>
</dbReference>
<dbReference type="SUPFAM" id="SSF52172">
    <property type="entry name" value="CheY-like"/>
    <property type="match status" value="1"/>
</dbReference>
<dbReference type="PANTHER" id="PTHR44591">
    <property type="entry name" value="STRESS RESPONSE REGULATOR PROTEIN 1"/>
    <property type="match status" value="1"/>
</dbReference>
<sequence length="182" mass="19923">MPKILFVDDEPAVLAGLRDALRREPFRIFTAHSADQALAMLEQESIDVIVSDERMPGICGAGLLARVCRAYPDTVRIILTGQTDMNATIQAINEGEIYRFLTKPVATAELVQTLHAAIALTEMTGDGSQGSARGQQAILRDLEVEYPGLTQTERDADGRVIFSDTEEDMETLLRELEAGCGR</sequence>
<evidence type="ECO:0000313" key="3">
    <source>
        <dbReference type="EMBL" id="VAW99279.1"/>
    </source>
</evidence>
<dbReference type="Gene3D" id="3.40.50.2300">
    <property type="match status" value="1"/>
</dbReference>